<protein>
    <submittedName>
        <fullName evidence="1">AAA family ATPase</fullName>
    </submittedName>
</protein>
<dbReference type="RefSeq" id="WP_200246417.1">
    <property type="nucleotide sequence ID" value="NZ_NRRY01000030.1"/>
</dbReference>
<name>A0A9X0WAJ2_9GAMM</name>
<proteinExistence type="predicted"/>
<sequence length="1039" mass="115629">MLATVRDACQIHPIVHDYRMTEAIENLSDLITDQGDGRAFFDRNYITQGMADLFREGLLRLSGKSDQATFELAQAMGGGKTHMMTALGLLAKHPHLRAEVLSAELAERLDISPARIAAFNGRNDPDHYVWGELAEQLGQAEQIRPHWVDGPRGVDEAKWMAIIGETPTLILLDELPPYLLNASTRAVGKGSLADVVTYSLSNLLTAAIKLPRCCVVIANLAGSYEAQTKDLARVMSNLKQESNRQAQSITPVQLAGNEIYEILKKRLFTDLPDDRTIEAVAEAFAEQVKAAEDGGYITARSMEEVAGEVRKTYPFHPSFKNLVALFKENEGFRQTRGLMQFTARLLRSVWTREANDVFLIGTQHLDLNSVEVRDEIQRINPALLPAVVNDIADQGNARAEEIDADLGGDATAQVARLVLSASLSRAAEGRFGLTQAEILEYLVAPHHKPDEFLTGLERLRDRAWYLHRENEQFYFKETENLGRRIERDARQVPAPKLEQALINRLTGLFQAQSKSRAAYQEVQIMPRLDDVKLSGSRILLVVQPDGRTPPEAIRGFYEFQQEKNNVLILSGNDSHLANEVEARLRELYAIEKIHANLKPGDSLYDEARDKLEELEERFTKAVSGAYNRLFYPGPSGGGEGELVMATIDNGLSFGEGDYAAEAQIEKLLASARCDNKLALDMQDELPNYWSMAETFLWPASDRRVPWRDLVMRAKTDPTWPWLPGARGLELLRDEALKQGRWRQHPDGQLEKGPFPAEKTSVNVITLSTNRETGETSLSLTPRNAGESPRVYVLKTASVSEQDEQVEDLEEYRTTEAALYFIAVDSSGKYQTGEPTRWTAELTIRHELHQVADGRKLELRCTPAAEMHYSLDGTNPKEGSLYREPFAVPAAATTLLVAAKAGEVEKTTRISIPADGDDRLIIDDAKPARISDSKRIAIDNTDKVFELINTFQDRADIRLRGVIIVIGEGEHGVQIRFNERELTPTAIETAIRGVREAIGDEQASVQITIRGGIDFGDGYALKRFAELVGIGLAAGDVDQE</sequence>
<dbReference type="InterPro" id="IPR007555">
    <property type="entry name" value="DUF499"/>
</dbReference>
<dbReference type="EMBL" id="NRRY01000030">
    <property type="protein sequence ID" value="MBK1620020.1"/>
    <property type="molecule type" value="Genomic_DNA"/>
</dbReference>
<dbReference type="AlphaFoldDB" id="A0A9X0WAJ2"/>
<evidence type="ECO:0000313" key="1">
    <source>
        <dbReference type="EMBL" id="MBK1620020.1"/>
    </source>
</evidence>
<reference evidence="1 2" key="1">
    <citation type="journal article" date="2020" name="Microorganisms">
        <title>Osmotic Adaptation and Compatible Solute Biosynthesis of Phototrophic Bacteria as Revealed from Genome Analyses.</title>
        <authorList>
            <person name="Imhoff J.F."/>
            <person name="Rahn T."/>
            <person name="Kunzel S."/>
            <person name="Keller A."/>
            <person name="Neulinger S.C."/>
        </authorList>
    </citation>
    <scope>NUCLEOTIDE SEQUENCE [LARGE SCALE GENOMIC DNA]</scope>
    <source>
        <strain evidence="1 2">DSM 25653</strain>
    </source>
</reference>
<accession>A0A9X0WAJ2</accession>
<keyword evidence="2" id="KW-1185">Reference proteome</keyword>
<gene>
    <name evidence="1" type="ORF">CKO42_16545</name>
</gene>
<dbReference type="Pfam" id="PF13287">
    <property type="entry name" value="Fn3_assoc"/>
    <property type="match status" value="1"/>
</dbReference>
<dbReference type="Pfam" id="PF04465">
    <property type="entry name" value="DUF499"/>
    <property type="match status" value="1"/>
</dbReference>
<comment type="caution">
    <text evidence="1">The sequence shown here is derived from an EMBL/GenBank/DDBJ whole genome shotgun (WGS) entry which is preliminary data.</text>
</comment>
<evidence type="ECO:0000313" key="2">
    <source>
        <dbReference type="Proteomes" id="UP001138768"/>
    </source>
</evidence>
<dbReference type="Proteomes" id="UP001138768">
    <property type="component" value="Unassembled WGS sequence"/>
</dbReference>
<dbReference type="InterPro" id="IPR026876">
    <property type="entry name" value="Fn3_assoc_repeat"/>
</dbReference>
<organism evidence="1 2">
    <name type="scientific">Lamprobacter modestohalophilus</name>
    <dbReference type="NCBI Taxonomy" id="1064514"/>
    <lineage>
        <taxon>Bacteria</taxon>
        <taxon>Pseudomonadati</taxon>
        <taxon>Pseudomonadota</taxon>
        <taxon>Gammaproteobacteria</taxon>
        <taxon>Chromatiales</taxon>
        <taxon>Chromatiaceae</taxon>
        <taxon>Lamprobacter</taxon>
    </lineage>
</organism>
<dbReference type="NCBIfam" id="NF042962">
    <property type="entry name" value="DUF499_antiphage"/>
    <property type="match status" value="1"/>
</dbReference>